<dbReference type="Pfam" id="PF13715">
    <property type="entry name" value="CarbopepD_reg_2"/>
    <property type="match status" value="1"/>
</dbReference>
<name>I0KEH6_9BACT</name>
<dbReference type="eggNOG" id="COG1470">
    <property type="taxonomic scope" value="Bacteria"/>
</dbReference>
<evidence type="ECO:0000256" key="9">
    <source>
        <dbReference type="RuleBase" id="RU003357"/>
    </source>
</evidence>
<evidence type="ECO:0000256" key="6">
    <source>
        <dbReference type="ARBA" id="ARBA00023136"/>
    </source>
</evidence>
<dbReference type="Pfam" id="PF00593">
    <property type="entry name" value="TonB_dep_Rec_b-barrel"/>
    <property type="match status" value="1"/>
</dbReference>
<dbReference type="InterPro" id="IPR039426">
    <property type="entry name" value="TonB-dep_rcpt-like"/>
</dbReference>
<dbReference type="SUPFAM" id="SSF49464">
    <property type="entry name" value="Carboxypeptidase regulatory domain-like"/>
    <property type="match status" value="1"/>
</dbReference>
<dbReference type="HOGENOM" id="CLU_010745_1_1_10"/>
<dbReference type="InterPro" id="IPR036942">
    <property type="entry name" value="Beta-barrel_TonB_sf"/>
</dbReference>
<keyword evidence="4 8" id="KW-0812">Transmembrane</keyword>
<accession>I0KEH6</accession>
<keyword evidence="2 8" id="KW-0813">Transport</keyword>
<evidence type="ECO:0000256" key="2">
    <source>
        <dbReference type="ARBA" id="ARBA00022448"/>
    </source>
</evidence>
<evidence type="ECO:0000313" key="13">
    <source>
        <dbReference type="Proteomes" id="UP000011058"/>
    </source>
</evidence>
<dbReference type="PANTHER" id="PTHR47234:SF3">
    <property type="entry name" value="SECRETIN_TONB SHORT N-TERMINAL DOMAIN-CONTAINING PROTEIN"/>
    <property type="match status" value="1"/>
</dbReference>
<dbReference type="InterPro" id="IPR008969">
    <property type="entry name" value="CarboxyPept-like_regulatory"/>
</dbReference>
<dbReference type="InterPro" id="IPR012910">
    <property type="entry name" value="Plug_dom"/>
</dbReference>
<evidence type="ECO:0000256" key="1">
    <source>
        <dbReference type="ARBA" id="ARBA00004571"/>
    </source>
</evidence>
<dbReference type="Pfam" id="PF07715">
    <property type="entry name" value="Plug"/>
    <property type="match status" value="1"/>
</dbReference>
<dbReference type="PANTHER" id="PTHR47234">
    <property type="match status" value="1"/>
</dbReference>
<evidence type="ECO:0000259" key="10">
    <source>
        <dbReference type="Pfam" id="PF00593"/>
    </source>
</evidence>
<dbReference type="eggNOG" id="COG4771">
    <property type="taxonomic scope" value="Bacteria"/>
</dbReference>
<sequence length="989" mass="106887">MITSLTNRTIPCSILIWFVTLTASLAQGVRGRVVDVNKSPIPGATVVVMSSNVGATTDADGTYSLRLQPGTYSLRVSFVGYDSQTVPVTVQAGETAVADVSLAETASKLGELVVIGSRAATARTNIQTTVPVDVISTKEIKNFSQVDLGQVLNFVAPSFNSNRQTVTDGTDHIDPASLRGLGPDQTLVLVNGKRRHTSSLVNINGSVGRGAVGTDMNVIPVAAVERIEVLRDGAAAQYGSDAIAGVINVVLKKNYQGLTASLMTGGSFTNMTYQTPNIAGGTDNHSVSLHDGRVFQFDISKGFRLGSRGFLTVSGQVVDRERTNRSGEDNAPTIYLGASGGFPATTALPAAQRPQLLADDATLVRQRGYDRRNMVVGNSSARNYGVFANGSVPLGQRSELYFTGGVTSRSGTGYGNNRIPVSRTQQPLTADGTLYYPDGFLPAIKATIGDQSLLAGFKTKFGQWNMDLSNTFGRNQFRFDVENSANASLPNSSTPQTAFYAGTLSFDQNTTNLDFSRLYERAGSIRSLNLAFGGEFRRDHFVIEPGEVNSYSGDPNKRVPLAPLSLTGTSPGTTTPLPGAQVFPGYQPDFAVDKSRTNVSLYGDVEGELFNRLLLDVAGRYENYSDFGSALTGKLATRLRLSDAFNLRGAISTGFRAPSLHQRYFQNISTQFVSGNPSNTLTVNNDNPIARNVIGVDALRAEKSVNYTLGLTGRIGRSFTFTVDAYQIDITDRIVYSGGFNRTLLGFGANDYPGVNLVRFFANAANTRTRGIDIVGTERVTLGAARLSVSLAMNFNKNLVTGINSTPLIDNPANNEGKGGNPDNWFKNILFDRQQRGYIESFLPRDKQNLIVDFTLGKFNANLRMARFGKAQFLTNADPYAKDASGNYYNSQFARDANGTPYIDQTYSPVVYTDLTLGYGLTKQLTLQVGANNLFDVYPDQIYLDPRNALGSVDYNSGRDQSNRSRFLYGSNQGGFNGHFLFGRLSFSM</sequence>
<organism evidence="12 13">
    <name type="scientific">Fibrella aestuarina BUZ 2</name>
    <dbReference type="NCBI Taxonomy" id="1166018"/>
    <lineage>
        <taxon>Bacteria</taxon>
        <taxon>Pseudomonadati</taxon>
        <taxon>Bacteroidota</taxon>
        <taxon>Cytophagia</taxon>
        <taxon>Cytophagales</taxon>
        <taxon>Spirosomataceae</taxon>
        <taxon>Fibrella</taxon>
    </lineage>
</organism>
<dbReference type="KEGG" id="fae:FAES_4530"/>
<dbReference type="Gene3D" id="2.40.170.20">
    <property type="entry name" value="TonB-dependent receptor, beta-barrel domain"/>
    <property type="match status" value="1"/>
</dbReference>
<proteinExistence type="inferred from homology"/>
<comment type="subcellular location">
    <subcellularLocation>
        <location evidence="1 8">Cell outer membrane</location>
        <topology evidence="1 8">Multi-pass membrane protein</topology>
    </subcellularLocation>
</comment>
<keyword evidence="12" id="KW-0675">Receptor</keyword>
<dbReference type="InterPro" id="IPR000531">
    <property type="entry name" value="Beta-barrel_TonB"/>
</dbReference>
<evidence type="ECO:0000256" key="7">
    <source>
        <dbReference type="ARBA" id="ARBA00023237"/>
    </source>
</evidence>
<dbReference type="AlphaFoldDB" id="I0KEH6"/>
<evidence type="ECO:0000259" key="11">
    <source>
        <dbReference type="Pfam" id="PF07715"/>
    </source>
</evidence>
<dbReference type="PROSITE" id="PS52016">
    <property type="entry name" value="TONB_DEPENDENT_REC_3"/>
    <property type="match status" value="1"/>
</dbReference>
<dbReference type="Proteomes" id="UP000011058">
    <property type="component" value="Chromosome"/>
</dbReference>
<evidence type="ECO:0000256" key="8">
    <source>
        <dbReference type="PROSITE-ProRule" id="PRU01360"/>
    </source>
</evidence>
<keyword evidence="3 8" id="KW-1134">Transmembrane beta strand</keyword>
<dbReference type="Gene3D" id="2.60.40.1120">
    <property type="entry name" value="Carboxypeptidase-like, regulatory domain"/>
    <property type="match status" value="1"/>
</dbReference>
<dbReference type="EMBL" id="HE796683">
    <property type="protein sequence ID" value="CCH02529.1"/>
    <property type="molecule type" value="Genomic_DNA"/>
</dbReference>
<dbReference type="SUPFAM" id="SSF56935">
    <property type="entry name" value="Porins"/>
    <property type="match status" value="1"/>
</dbReference>
<keyword evidence="6 8" id="KW-0472">Membrane</keyword>
<gene>
    <name evidence="12" type="primary">bfeA</name>
    <name evidence="12" type="ORF">FAES_4530</name>
</gene>
<keyword evidence="5 9" id="KW-0798">TonB box</keyword>
<evidence type="ECO:0000256" key="3">
    <source>
        <dbReference type="ARBA" id="ARBA00022452"/>
    </source>
</evidence>
<feature type="domain" description="TonB-dependent receptor plug" evidence="11">
    <location>
        <begin position="126"/>
        <end position="246"/>
    </location>
</feature>
<evidence type="ECO:0000256" key="4">
    <source>
        <dbReference type="ARBA" id="ARBA00022692"/>
    </source>
</evidence>
<evidence type="ECO:0000313" key="12">
    <source>
        <dbReference type="EMBL" id="CCH02529.1"/>
    </source>
</evidence>
<dbReference type="GO" id="GO:0009279">
    <property type="term" value="C:cell outer membrane"/>
    <property type="evidence" value="ECO:0007669"/>
    <property type="project" value="UniProtKB-SubCell"/>
</dbReference>
<keyword evidence="13" id="KW-1185">Reference proteome</keyword>
<feature type="domain" description="TonB-dependent receptor-like beta-barrel" evidence="10">
    <location>
        <begin position="410"/>
        <end position="934"/>
    </location>
</feature>
<protein>
    <submittedName>
        <fullName evidence="12">Ferric enterobactin receptor</fullName>
    </submittedName>
</protein>
<keyword evidence="7 8" id="KW-0998">Cell outer membrane</keyword>
<dbReference type="PATRIC" id="fig|1166018.3.peg.1496"/>
<comment type="similarity">
    <text evidence="8 9">Belongs to the TonB-dependent receptor family.</text>
</comment>
<dbReference type="Gene3D" id="2.170.130.10">
    <property type="entry name" value="TonB-dependent receptor, plug domain"/>
    <property type="match status" value="1"/>
</dbReference>
<evidence type="ECO:0000256" key="5">
    <source>
        <dbReference type="ARBA" id="ARBA00023077"/>
    </source>
</evidence>
<dbReference type="STRING" id="1166018.FAES_4530"/>
<reference evidence="12 13" key="1">
    <citation type="journal article" date="2012" name="J. Bacteriol.">
        <title>Genome Sequence of Fibrella aestuarina BUZ 2T, a Filamentous Marine Bacterium.</title>
        <authorList>
            <person name="Filippini M."/>
            <person name="Qi W."/>
            <person name="Blom J."/>
            <person name="Goesmann A."/>
            <person name="Smits T.H."/>
            <person name="Bagheri H.C."/>
        </authorList>
    </citation>
    <scope>NUCLEOTIDE SEQUENCE [LARGE SCALE GENOMIC DNA]</scope>
    <source>
        <strain evidence="13">BUZ 2T</strain>
    </source>
</reference>
<dbReference type="InterPro" id="IPR037066">
    <property type="entry name" value="Plug_dom_sf"/>
</dbReference>